<organism evidence="3 4">
    <name type="scientific">Perspicuibacillus lycopersici</name>
    <dbReference type="NCBI Taxonomy" id="1325689"/>
    <lineage>
        <taxon>Bacteria</taxon>
        <taxon>Bacillati</taxon>
        <taxon>Bacillota</taxon>
        <taxon>Bacilli</taxon>
        <taxon>Bacillales</taxon>
        <taxon>Bacillaceae</taxon>
        <taxon>Perspicuibacillus</taxon>
    </lineage>
</organism>
<dbReference type="RefSeq" id="WP_263071219.1">
    <property type="nucleotide sequence ID" value="NZ_JAOUSF010000001.1"/>
</dbReference>
<dbReference type="GO" id="GO:0016887">
    <property type="term" value="F:ATP hydrolysis activity"/>
    <property type="evidence" value="ECO:0007669"/>
    <property type="project" value="TreeGrafter"/>
</dbReference>
<dbReference type="GO" id="GO:0009898">
    <property type="term" value="C:cytoplasmic side of plasma membrane"/>
    <property type="evidence" value="ECO:0007669"/>
    <property type="project" value="TreeGrafter"/>
</dbReference>
<evidence type="ECO:0000313" key="3">
    <source>
        <dbReference type="EMBL" id="MCU9612085.1"/>
    </source>
</evidence>
<proteinExistence type="predicted"/>
<dbReference type="GO" id="GO:0005524">
    <property type="term" value="F:ATP binding"/>
    <property type="evidence" value="ECO:0007669"/>
    <property type="project" value="UniProtKB-KW"/>
</dbReference>
<keyword evidence="2" id="KW-0067">ATP-binding</keyword>
<dbReference type="CDD" id="cd02038">
    <property type="entry name" value="FlhG-like"/>
    <property type="match status" value="1"/>
</dbReference>
<gene>
    <name evidence="3" type="ORF">OEV98_00750</name>
</gene>
<dbReference type="SUPFAM" id="SSF52540">
    <property type="entry name" value="P-loop containing nucleoside triphosphate hydrolases"/>
    <property type="match status" value="1"/>
</dbReference>
<name>A0AAE3LL89_9BACI</name>
<reference evidence="3" key="1">
    <citation type="submission" date="2022-10" db="EMBL/GenBank/DDBJ databases">
        <title>Description of Fervidibacillus gen. nov. in the family Fervidibacillaceae fam. nov. with two species, Fervidibacillus albus sp. nov., and Fervidibacillus halotolerans sp. nov., isolated from tidal flat sediments.</title>
        <authorList>
            <person name="Kwon K.K."/>
            <person name="Yang S.-H."/>
        </authorList>
    </citation>
    <scope>NUCLEOTIDE SEQUENCE</scope>
    <source>
        <strain evidence="3">JCM 19140</strain>
    </source>
</reference>
<dbReference type="Pfam" id="PF10609">
    <property type="entry name" value="ParA"/>
    <property type="match status" value="1"/>
</dbReference>
<dbReference type="PANTHER" id="PTHR43384">
    <property type="entry name" value="SEPTUM SITE-DETERMINING PROTEIN MIND HOMOLOG, CHLOROPLASTIC-RELATED"/>
    <property type="match status" value="1"/>
</dbReference>
<sequence>MNDQAEKLRYRIKRQLNGKNAKTIAFISGKGGVGKSNVSLNFSIALAQQGKRVLIFDLDIGMGNIDLLAGITPNKTIAHYFMEDCPLDRIIEEGPEGIHFIAGGSGLDQFVKLDKSRIEYLIKELHWLLYEYDYLVFDIGAGMDEGLVQFLAFVEHIFVVVTPEPTSIMDAYSAIKYLYLQSPNINIHLMGNRMKNDRENMETFERLLQAMDHFLQKDAEVIGFIPEDSQVVHAVKMQIPFIIFKPNAQASKKMKWLAYQFLLNYEDDERAKKEPNQFIDKLRSILIGR</sequence>
<dbReference type="GO" id="GO:0005829">
    <property type="term" value="C:cytosol"/>
    <property type="evidence" value="ECO:0007669"/>
    <property type="project" value="TreeGrafter"/>
</dbReference>
<dbReference type="GO" id="GO:0051782">
    <property type="term" value="P:negative regulation of cell division"/>
    <property type="evidence" value="ECO:0007669"/>
    <property type="project" value="TreeGrafter"/>
</dbReference>
<evidence type="ECO:0000256" key="1">
    <source>
        <dbReference type="ARBA" id="ARBA00022741"/>
    </source>
</evidence>
<evidence type="ECO:0000313" key="4">
    <source>
        <dbReference type="Proteomes" id="UP001209318"/>
    </source>
</evidence>
<evidence type="ECO:0000256" key="2">
    <source>
        <dbReference type="ARBA" id="ARBA00022840"/>
    </source>
</evidence>
<dbReference type="PIRSF" id="PIRSF003092">
    <property type="entry name" value="MinD"/>
    <property type="match status" value="1"/>
</dbReference>
<dbReference type="InterPro" id="IPR025501">
    <property type="entry name" value="MinD_FleN"/>
</dbReference>
<dbReference type="PANTHER" id="PTHR43384:SF4">
    <property type="entry name" value="CELLULOSE BIOSYNTHESIS PROTEIN BCSQ-RELATED"/>
    <property type="match status" value="1"/>
</dbReference>
<protein>
    <submittedName>
        <fullName evidence="3">MinD/ParA family protein</fullName>
    </submittedName>
</protein>
<dbReference type="InterPro" id="IPR033756">
    <property type="entry name" value="YlxH/NBP35"/>
</dbReference>
<keyword evidence="1" id="KW-0547">Nucleotide-binding</keyword>
<accession>A0AAE3LL89</accession>
<dbReference type="Gene3D" id="3.40.50.300">
    <property type="entry name" value="P-loop containing nucleotide triphosphate hydrolases"/>
    <property type="match status" value="1"/>
</dbReference>
<dbReference type="Proteomes" id="UP001209318">
    <property type="component" value="Unassembled WGS sequence"/>
</dbReference>
<comment type="caution">
    <text evidence="3">The sequence shown here is derived from an EMBL/GenBank/DDBJ whole genome shotgun (WGS) entry which is preliminary data.</text>
</comment>
<dbReference type="AlphaFoldDB" id="A0AAE3LL89"/>
<keyword evidence="4" id="KW-1185">Reference proteome</keyword>
<dbReference type="InterPro" id="IPR027417">
    <property type="entry name" value="P-loop_NTPase"/>
</dbReference>
<dbReference type="EMBL" id="JAOUSF010000001">
    <property type="protein sequence ID" value="MCU9612085.1"/>
    <property type="molecule type" value="Genomic_DNA"/>
</dbReference>
<dbReference type="InterPro" id="IPR033875">
    <property type="entry name" value="FlhG"/>
</dbReference>
<dbReference type="InterPro" id="IPR050625">
    <property type="entry name" value="ParA/MinD_ATPase"/>
</dbReference>